<accession>A0ABT6HZ65</accession>
<reference evidence="2 3" key="1">
    <citation type="submission" date="2023-04" db="EMBL/GenBank/DDBJ databases">
        <title>Streptomyces chengmaiensis sp. nov. isolated from the stem of mangrove plant in Hainan.</title>
        <authorList>
            <person name="Huang X."/>
            <person name="Zhou S."/>
            <person name="Chu X."/>
            <person name="Xie Y."/>
            <person name="Lin Y."/>
        </authorList>
    </citation>
    <scope>NUCLEOTIDE SEQUENCE [LARGE SCALE GENOMIC DNA]</scope>
    <source>
        <strain evidence="2 3">HNM0663</strain>
    </source>
</reference>
<evidence type="ECO:0000313" key="2">
    <source>
        <dbReference type="EMBL" id="MDH2393617.1"/>
    </source>
</evidence>
<evidence type="ECO:0000256" key="1">
    <source>
        <dbReference type="SAM" id="Phobius"/>
    </source>
</evidence>
<protein>
    <submittedName>
        <fullName evidence="2">Uncharacterized protein</fullName>
    </submittedName>
</protein>
<keyword evidence="1" id="KW-1133">Transmembrane helix</keyword>
<name>A0ABT6HZ65_9ACTN</name>
<dbReference type="Proteomes" id="UP001223144">
    <property type="component" value="Unassembled WGS sequence"/>
</dbReference>
<proteinExistence type="predicted"/>
<organism evidence="2 3">
    <name type="scientific">Streptomyces chengmaiensis</name>
    <dbReference type="NCBI Taxonomy" id="3040919"/>
    <lineage>
        <taxon>Bacteria</taxon>
        <taxon>Bacillati</taxon>
        <taxon>Actinomycetota</taxon>
        <taxon>Actinomycetes</taxon>
        <taxon>Kitasatosporales</taxon>
        <taxon>Streptomycetaceae</taxon>
        <taxon>Streptomyces</taxon>
    </lineage>
</organism>
<evidence type="ECO:0000313" key="3">
    <source>
        <dbReference type="Proteomes" id="UP001223144"/>
    </source>
</evidence>
<keyword evidence="3" id="KW-1185">Reference proteome</keyword>
<keyword evidence="1" id="KW-0812">Transmembrane</keyword>
<dbReference type="RefSeq" id="WP_240138136.1">
    <property type="nucleotide sequence ID" value="NZ_JARWBG010000075.1"/>
</dbReference>
<feature type="transmembrane region" description="Helical" evidence="1">
    <location>
        <begin position="29"/>
        <end position="47"/>
    </location>
</feature>
<sequence length="48" mass="5390">MISAYRLRSPCPPRTLLTRHSTMTPYARYLLWALTTVTAVVGVLVLAE</sequence>
<comment type="caution">
    <text evidence="2">The sequence shown here is derived from an EMBL/GenBank/DDBJ whole genome shotgun (WGS) entry which is preliminary data.</text>
</comment>
<gene>
    <name evidence="2" type="ORF">QCN29_33625</name>
</gene>
<dbReference type="EMBL" id="JARWBG010000075">
    <property type="protein sequence ID" value="MDH2393617.1"/>
    <property type="molecule type" value="Genomic_DNA"/>
</dbReference>
<keyword evidence="1" id="KW-0472">Membrane</keyword>